<dbReference type="GeneID" id="66128899"/>
<feature type="region of interest" description="Disordered" evidence="1">
    <location>
        <begin position="1"/>
        <end position="31"/>
    </location>
</feature>
<dbReference type="RefSeq" id="XP_043057843.1">
    <property type="nucleotide sequence ID" value="XM_043205591.1"/>
</dbReference>
<evidence type="ECO:0000313" key="2">
    <source>
        <dbReference type="EMBL" id="KAG7816292.1"/>
    </source>
</evidence>
<gene>
    <name evidence="2" type="ORF">KL928_004848</name>
</gene>
<proteinExistence type="predicted"/>
<evidence type="ECO:0000256" key="1">
    <source>
        <dbReference type="SAM" id="MobiDB-lite"/>
    </source>
</evidence>
<reference evidence="2" key="1">
    <citation type="journal article" date="2021" name="G3 (Bethesda)">
        <title>Genomic diversity, chromosomal rearrangements, and interspecies hybridization in the ogataea polymorpha species complex.</title>
        <authorList>
            <person name="Hanson S.J."/>
            <person name="Cinneide E.O."/>
            <person name="Salzberg L.I."/>
            <person name="Wolfe K.H."/>
            <person name="McGowan J."/>
            <person name="Fitzpatrick D.A."/>
            <person name="Matlin K."/>
        </authorList>
    </citation>
    <scope>NUCLEOTIDE SEQUENCE</scope>
    <source>
        <strain evidence="2">61-244</strain>
    </source>
</reference>
<comment type="caution">
    <text evidence="2">The sequence shown here is derived from an EMBL/GenBank/DDBJ whole genome shotgun (WGS) entry which is preliminary data.</text>
</comment>
<name>A0AAN6DD30_PICAN</name>
<feature type="compositionally biased region" description="Low complexity" evidence="1">
    <location>
        <begin position="105"/>
        <end position="116"/>
    </location>
</feature>
<accession>A0AAN6DD30</accession>
<feature type="compositionally biased region" description="Low complexity" evidence="1">
    <location>
        <begin position="69"/>
        <end position="80"/>
    </location>
</feature>
<protein>
    <submittedName>
        <fullName evidence="2">Uncharacterized protein</fullName>
    </submittedName>
</protein>
<dbReference type="EMBL" id="JAHLUX010000011">
    <property type="protein sequence ID" value="KAG7816292.1"/>
    <property type="molecule type" value="Genomic_DNA"/>
</dbReference>
<dbReference type="Proteomes" id="UP001196530">
    <property type="component" value="Unassembled WGS sequence"/>
</dbReference>
<feature type="compositionally biased region" description="Polar residues" evidence="1">
    <location>
        <begin position="121"/>
        <end position="132"/>
    </location>
</feature>
<organism evidence="2 3">
    <name type="scientific">Pichia angusta</name>
    <name type="common">Yeast</name>
    <name type="synonym">Hansenula polymorpha</name>
    <dbReference type="NCBI Taxonomy" id="870730"/>
    <lineage>
        <taxon>Eukaryota</taxon>
        <taxon>Fungi</taxon>
        <taxon>Dikarya</taxon>
        <taxon>Ascomycota</taxon>
        <taxon>Saccharomycotina</taxon>
        <taxon>Pichiomycetes</taxon>
        <taxon>Pichiales</taxon>
        <taxon>Pichiaceae</taxon>
        <taxon>Ogataea</taxon>
    </lineage>
</organism>
<evidence type="ECO:0000313" key="3">
    <source>
        <dbReference type="Proteomes" id="UP001196530"/>
    </source>
</evidence>
<feature type="region of interest" description="Disordered" evidence="1">
    <location>
        <begin position="60"/>
        <end position="132"/>
    </location>
</feature>
<feature type="compositionally biased region" description="Polar residues" evidence="1">
    <location>
        <begin position="1"/>
        <end position="23"/>
    </location>
</feature>
<sequence>MENSSMLSSVSGTHQSTRSSAICQNDRPVALSRDGGDFLVVVCARLTAKEPRYILKNGREQPHASAMWPTATLRPRTRTLSPYIASGSSRENGAGDRPMPRTDTRTPSSTPSTGHGRSTRARTTQQFIWQDV</sequence>
<dbReference type="AlphaFoldDB" id="A0AAN6DD30"/>